<dbReference type="Proteomes" id="UP000542813">
    <property type="component" value="Unassembled WGS sequence"/>
</dbReference>
<evidence type="ECO:0000256" key="1">
    <source>
        <dbReference type="ARBA" id="ARBA00006056"/>
    </source>
</evidence>
<reference evidence="3 4" key="1">
    <citation type="submission" date="2020-08" db="EMBL/GenBank/DDBJ databases">
        <title>Sequencing the genomes of 1000 actinobacteria strains.</title>
        <authorList>
            <person name="Klenk H.-P."/>
        </authorList>
    </citation>
    <scope>NUCLEOTIDE SEQUENCE [LARGE SCALE GENOMIC DNA]</scope>
    <source>
        <strain evidence="3 4">DSM 102122</strain>
    </source>
</reference>
<comment type="similarity">
    <text evidence="1">Belongs to the LDH2/MDH2 oxidoreductase family.</text>
</comment>
<gene>
    <name evidence="3" type="ORF">HD601_005820</name>
</gene>
<keyword evidence="2" id="KW-0560">Oxidoreductase</keyword>
<dbReference type="SUPFAM" id="SSF89733">
    <property type="entry name" value="L-sulfolactate dehydrogenase-like"/>
    <property type="match status" value="1"/>
</dbReference>
<dbReference type="RefSeq" id="WP_184827865.1">
    <property type="nucleotide sequence ID" value="NZ_JACHMM010000001.1"/>
</dbReference>
<dbReference type="Gene3D" id="1.10.1530.10">
    <property type="match status" value="1"/>
</dbReference>
<proteinExistence type="inferred from homology"/>
<organism evidence="3 4">
    <name type="scientific">Jiangella mangrovi</name>
    <dbReference type="NCBI Taxonomy" id="1524084"/>
    <lineage>
        <taxon>Bacteria</taxon>
        <taxon>Bacillati</taxon>
        <taxon>Actinomycetota</taxon>
        <taxon>Actinomycetes</taxon>
        <taxon>Jiangellales</taxon>
        <taxon>Jiangellaceae</taxon>
        <taxon>Jiangella</taxon>
    </lineage>
</organism>
<dbReference type="InterPro" id="IPR036111">
    <property type="entry name" value="Mal/L-sulfo/L-lacto_DH-like_sf"/>
</dbReference>
<dbReference type="PANTHER" id="PTHR11091">
    <property type="entry name" value="OXIDOREDUCTASE-RELATED"/>
    <property type="match status" value="1"/>
</dbReference>
<dbReference type="InterPro" id="IPR043143">
    <property type="entry name" value="Mal/L-sulf/L-lact_DH-like_NADP"/>
</dbReference>
<sequence length="343" mass="34450">MSAVEATVTRVGAAELRAAVHAALTAAGAVPDEAAVQAEQLVEGDLRGHPSHGVRRLPVLVTRLRAGLIVSGAGVGCEWRTPGLAVVDGRRGFGPVVARHAAGLAVERAATQGVAVAAVRGSGHVGMLAPYLETMVDGDCVALVLTISEALVHPWGGARAMVGTNPVGIGVPTGGDPLILDMSTGAVSMGRILDHAAREEAIPLGWAIDAAGAPTTDATAAAGGAISPFGGPKGYALGVALETLVAALTGSALGAAVTGTLDTEHPSTKGDVFVAFSVDAMGLAPRLAGIAGYLDDVRASGDGAPVTVPGDRARATRERHLRDGVPVDAAVWRQVRELAEETE</sequence>
<name>A0A7W9LPD0_9ACTN</name>
<dbReference type="EMBL" id="JACHMM010000001">
    <property type="protein sequence ID" value="MBB5791245.1"/>
    <property type="molecule type" value="Genomic_DNA"/>
</dbReference>
<protein>
    <submittedName>
        <fullName evidence="3">LDH2 family malate/lactate/ureidoglycolate dehydrogenase</fullName>
    </submittedName>
</protein>
<keyword evidence="4" id="KW-1185">Reference proteome</keyword>
<dbReference type="PANTHER" id="PTHR11091:SF0">
    <property type="entry name" value="MALATE DEHYDROGENASE"/>
    <property type="match status" value="1"/>
</dbReference>
<dbReference type="InterPro" id="IPR003767">
    <property type="entry name" value="Malate/L-lactate_DH-like"/>
</dbReference>
<dbReference type="GO" id="GO:0016491">
    <property type="term" value="F:oxidoreductase activity"/>
    <property type="evidence" value="ECO:0007669"/>
    <property type="project" value="UniProtKB-KW"/>
</dbReference>
<dbReference type="AlphaFoldDB" id="A0A7W9LPD0"/>
<evidence type="ECO:0000313" key="4">
    <source>
        <dbReference type="Proteomes" id="UP000542813"/>
    </source>
</evidence>
<dbReference type="InterPro" id="IPR043144">
    <property type="entry name" value="Mal/L-sulf/L-lact_DH-like_ah"/>
</dbReference>
<dbReference type="Gene3D" id="3.30.1370.60">
    <property type="entry name" value="Hypothetical oxidoreductase yiak, domain 2"/>
    <property type="match status" value="1"/>
</dbReference>
<comment type="caution">
    <text evidence="3">The sequence shown here is derived from an EMBL/GenBank/DDBJ whole genome shotgun (WGS) entry which is preliminary data.</text>
</comment>
<dbReference type="Pfam" id="PF02615">
    <property type="entry name" value="Ldh_2"/>
    <property type="match status" value="1"/>
</dbReference>
<accession>A0A7W9LPD0</accession>
<evidence type="ECO:0000256" key="2">
    <source>
        <dbReference type="ARBA" id="ARBA00023002"/>
    </source>
</evidence>
<evidence type="ECO:0000313" key="3">
    <source>
        <dbReference type="EMBL" id="MBB5791245.1"/>
    </source>
</evidence>